<name>A0A4U0FGQ2_9BACL</name>
<keyword evidence="2" id="KW-1185">Reference proteome</keyword>
<comment type="caution">
    <text evidence="1">The sequence shown here is derived from an EMBL/GenBank/DDBJ whole genome shotgun (WGS) entry which is preliminary data.</text>
</comment>
<dbReference type="AlphaFoldDB" id="A0A4U0FGQ2"/>
<evidence type="ECO:0000313" key="2">
    <source>
        <dbReference type="Proteomes" id="UP000309673"/>
    </source>
</evidence>
<dbReference type="RefSeq" id="WP_136775908.1">
    <property type="nucleotide sequence ID" value="NZ_SUPK01000001.1"/>
</dbReference>
<accession>A0A4U0FGQ2</accession>
<protein>
    <submittedName>
        <fullName evidence="1">Uncharacterized protein</fullName>
    </submittedName>
</protein>
<dbReference type="Proteomes" id="UP000309673">
    <property type="component" value="Unassembled WGS sequence"/>
</dbReference>
<dbReference type="EMBL" id="SUPK01000001">
    <property type="protein sequence ID" value="TJY44183.1"/>
    <property type="molecule type" value="Genomic_DNA"/>
</dbReference>
<gene>
    <name evidence="1" type="ORF">E5161_01965</name>
</gene>
<reference evidence="1 2" key="1">
    <citation type="submission" date="2019-04" db="EMBL/GenBank/DDBJ databases">
        <title>Cohnella sp. nov., isolated from soil.</title>
        <authorList>
            <person name="Kim W."/>
        </authorList>
    </citation>
    <scope>NUCLEOTIDE SEQUENCE [LARGE SCALE GENOMIC DNA]</scope>
    <source>
        <strain evidence="1 2">CAU 1483</strain>
    </source>
</reference>
<organism evidence="1 2">
    <name type="scientific">Cohnella pontilimi</name>
    <dbReference type="NCBI Taxonomy" id="2564100"/>
    <lineage>
        <taxon>Bacteria</taxon>
        <taxon>Bacillati</taxon>
        <taxon>Bacillota</taxon>
        <taxon>Bacilli</taxon>
        <taxon>Bacillales</taxon>
        <taxon>Paenibacillaceae</taxon>
        <taxon>Cohnella</taxon>
    </lineage>
</organism>
<evidence type="ECO:0000313" key="1">
    <source>
        <dbReference type="EMBL" id="TJY44183.1"/>
    </source>
</evidence>
<sequence>MTEPTLEAYRLISTPEQRTSFREEMQAAGYYAFFAFIEDLRGTLKAYADEEIGEIGGLLARARADFPSPGRFSPSWDKLWEELDQLFHAKNEALNAVTAAERMGEWQVLLDNPYLPQQVVCYPGLSFTEAAYMYAYFQKDLKPNEILRLQKVTRLLSKSGSKNASIWPED</sequence>
<dbReference type="OrthoDB" id="2678291at2"/>
<proteinExistence type="predicted"/>